<gene>
    <name evidence="1" type="ORF">JOF39_003258</name>
</gene>
<sequence length="140" mass="14573">MRRAGIPSTGAEAESHLLSCATLEAGCEPWLPGLRPVDGAILCRFAAQATSTPAGRTLPWPARLGKALKRVAGAGGIAAGRISARSRNATWTDKVSAVRPAAGNLLRTSLAKFMADECFTCTRPGIHYRLGCDSAIVTGP</sequence>
<dbReference type="EMBL" id="JAGIOJ010000001">
    <property type="protein sequence ID" value="MBP2400177.1"/>
    <property type="molecule type" value="Genomic_DNA"/>
</dbReference>
<keyword evidence="2" id="KW-1185">Reference proteome</keyword>
<evidence type="ECO:0000313" key="1">
    <source>
        <dbReference type="EMBL" id="MBP2400177.1"/>
    </source>
</evidence>
<accession>A0ABS4XUK9</accession>
<evidence type="ECO:0000313" key="2">
    <source>
        <dbReference type="Proteomes" id="UP001195422"/>
    </source>
</evidence>
<name>A0ABS4XUK9_GLUPR</name>
<proteinExistence type="predicted"/>
<reference evidence="1 2" key="1">
    <citation type="submission" date="2021-03" db="EMBL/GenBank/DDBJ databases">
        <title>Sequencing the genomes of 1000 actinobacteria strains.</title>
        <authorList>
            <person name="Klenk H.-P."/>
        </authorList>
    </citation>
    <scope>NUCLEOTIDE SEQUENCE [LARGE SCALE GENOMIC DNA]</scope>
    <source>
        <strain evidence="1 2">DSM 20168</strain>
    </source>
</reference>
<comment type="caution">
    <text evidence="1">The sequence shown here is derived from an EMBL/GenBank/DDBJ whole genome shotgun (WGS) entry which is preliminary data.</text>
</comment>
<dbReference type="Proteomes" id="UP001195422">
    <property type="component" value="Unassembled WGS sequence"/>
</dbReference>
<protein>
    <submittedName>
        <fullName evidence="1">Uncharacterized protein</fullName>
    </submittedName>
</protein>
<organism evidence="1 2">
    <name type="scientific">Glutamicibacter protophormiae</name>
    <name type="common">Brevibacterium protophormiae</name>
    <dbReference type="NCBI Taxonomy" id="37930"/>
    <lineage>
        <taxon>Bacteria</taxon>
        <taxon>Bacillati</taxon>
        <taxon>Actinomycetota</taxon>
        <taxon>Actinomycetes</taxon>
        <taxon>Micrococcales</taxon>
        <taxon>Micrococcaceae</taxon>
        <taxon>Glutamicibacter</taxon>
    </lineage>
</organism>